<keyword evidence="11" id="KW-0012">Acyltransferase</keyword>
<dbReference type="SMART" id="SM01207">
    <property type="entry name" value="G3P_acyltransf"/>
    <property type="match status" value="1"/>
</dbReference>
<dbReference type="PANTHER" id="PTHR30309:SF0">
    <property type="entry name" value="GLYCEROL-3-PHOSPHATE ACYLTRANSFERASE-RELATED"/>
    <property type="match status" value="1"/>
</dbReference>
<dbReference type="NCBIfam" id="TIGR00023">
    <property type="entry name" value="glycerol-3-phosphate 1-O-acyltransferase PlsY"/>
    <property type="match status" value="1"/>
</dbReference>
<comment type="subunit">
    <text evidence="10">Probably interacts with PlsX.</text>
</comment>
<comment type="subcellular location">
    <subcellularLocation>
        <location evidence="10">Cell membrane</location>
        <topology evidence="10">Multi-pass membrane protein</topology>
    </subcellularLocation>
</comment>
<evidence type="ECO:0000256" key="2">
    <source>
        <dbReference type="ARBA" id="ARBA00022516"/>
    </source>
</evidence>
<protein>
    <recommendedName>
        <fullName evidence="10">Glycerol-3-phosphate acyltransferase</fullName>
    </recommendedName>
    <alternativeName>
        <fullName evidence="10">Acyl-PO4 G3P acyltransferase</fullName>
    </alternativeName>
    <alternativeName>
        <fullName evidence="10">Acyl-phosphate--glycerol-3-phosphate acyltransferase</fullName>
    </alternativeName>
    <alternativeName>
        <fullName evidence="10">G3P acyltransferase</fullName>
        <shortName evidence="10">GPAT</shortName>
        <ecNumber evidence="10">2.3.1.275</ecNumber>
    </alternativeName>
    <alternativeName>
        <fullName evidence="10">Lysophosphatidic acid synthase</fullName>
        <shortName evidence="10">LPA synthase</shortName>
    </alternativeName>
</protein>
<sequence>MGLKLICIVIGYFIGSIQSAFIVGKLMKVDLRNHGSGNLGSTNALRVLGKKAGLITFVSDIMKSVLSYVICRLIFGDTIGAIAGIYGCVGAVLGHNFPFYLNFKGGKGIAVMIGMMLCLSTLDYRVTLITFGIGILGLFTRYVSIGSMAFSIAIPISLYILKFDMEYVIICAILGVLAIYKHKANIKRLIDGNENKLGAKKQAVHQK</sequence>
<evidence type="ECO:0000256" key="8">
    <source>
        <dbReference type="ARBA" id="ARBA00023209"/>
    </source>
</evidence>
<dbReference type="EMBL" id="JADIMX010000006">
    <property type="protein sequence ID" value="MBO8433751.1"/>
    <property type="molecule type" value="Genomic_DNA"/>
</dbReference>
<keyword evidence="1 10" id="KW-1003">Cell membrane</keyword>
<accession>A0A9D9DUA3</accession>
<keyword evidence="5 10" id="KW-1133">Transmembrane helix</keyword>
<organism evidence="11 12">
    <name type="scientific">Candidatus Fimicola merdigallinarum</name>
    <dbReference type="NCBI Taxonomy" id="2840819"/>
    <lineage>
        <taxon>Bacteria</taxon>
        <taxon>Bacillati</taxon>
        <taxon>Bacillota</taxon>
        <taxon>Clostridia</taxon>
        <taxon>Lachnospirales</taxon>
        <taxon>Lachnospiraceae</taxon>
        <taxon>Lachnospiraceae incertae sedis</taxon>
        <taxon>Candidatus Fimicola</taxon>
    </lineage>
</organism>
<evidence type="ECO:0000256" key="7">
    <source>
        <dbReference type="ARBA" id="ARBA00023136"/>
    </source>
</evidence>
<dbReference type="AlphaFoldDB" id="A0A9D9DUA3"/>
<feature type="transmembrane region" description="Helical" evidence="10">
    <location>
        <begin position="156"/>
        <end position="180"/>
    </location>
</feature>
<feature type="transmembrane region" description="Helical" evidence="10">
    <location>
        <begin position="126"/>
        <end position="144"/>
    </location>
</feature>
<dbReference type="GO" id="GO:0008654">
    <property type="term" value="P:phospholipid biosynthetic process"/>
    <property type="evidence" value="ECO:0007669"/>
    <property type="project" value="UniProtKB-UniRule"/>
</dbReference>
<keyword evidence="7 10" id="KW-0472">Membrane</keyword>
<evidence type="ECO:0000313" key="12">
    <source>
        <dbReference type="Proteomes" id="UP000823611"/>
    </source>
</evidence>
<reference evidence="11" key="2">
    <citation type="journal article" date="2021" name="PeerJ">
        <title>Extensive microbial diversity within the chicken gut microbiome revealed by metagenomics and culture.</title>
        <authorList>
            <person name="Gilroy R."/>
            <person name="Ravi A."/>
            <person name="Getino M."/>
            <person name="Pursley I."/>
            <person name="Horton D.L."/>
            <person name="Alikhan N.F."/>
            <person name="Baker D."/>
            <person name="Gharbi K."/>
            <person name="Hall N."/>
            <person name="Watson M."/>
            <person name="Adriaenssens E.M."/>
            <person name="Foster-Nyarko E."/>
            <person name="Jarju S."/>
            <person name="Secka A."/>
            <person name="Antonio M."/>
            <person name="Oren A."/>
            <person name="Chaudhuri R.R."/>
            <person name="La Ragione R."/>
            <person name="Hildebrand F."/>
            <person name="Pallen M.J."/>
        </authorList>
    </citation>
    <scope>NUCLEOTIDE SEQUENCE</scope>
    <source>
        <strain evidence="11">F6-4510</strain>
    </source>
</reference>
<keyword evidence="3 10" id="KW-0808">Transferase</keyword>
<feature type="transmembrane region" description="Helical" evidence="10">
    <location>
        <begin position="69"/>
        <end position="93"/>
    </location>
</feature>
<evidence type="ECO:0000256" key="1">
    <source>
        <dbReference type="ARBA" id="ARBA00022475"/>
    </source>
</evidence>
<comment type="caution">
    <text evidence="11">The sequence shown here is derived from an EMBL/GenBank/DDBJ whole genome shotgun (WGS) entry which is preliminary data.</text>
</comment>
<feature type="transmembrane region" description="Helical" evidence="10">
    <location>
        <begin position="6"/>
        <end position="24"/>
    </location>
</feature>
<keyword evidence="8 10" id="KW-0594">Phospholipid biosynthesis</keyword>
<comment type="pathway">
    <text evidence="10">Lipid metabolism; phospholipid metabolism.</text>
</comment>
<evidence type="ECO:0000256" key="9">
    <source>
        <dbReference type="ARBA" id="ARBA00023264"/>
    </source>
</evidence>
<dbReference type="EC" id="2.3.1.275" evidence="10"/>
<comment type="catalytic activity">
    <reaction evidence="10">
        <text>an acyl phosphate + sn-glycerol 3-phosphate = a 1-acyl-sn-glycero-3-phosphate + phosphate</text>
        <dbReference type="Rhea" id="RHEA:34075"/>
        <dbReference type="ChEBI" id="CHEBI:43474"/>
        <dbReference type="ChEBI" id="CHEBI:57597"/>
        <dbReference type="ChEBI" id="CHEBI:57970"/>
        <dbReference type="ChEBI" id="CHEBI:59918"/>
        <dbReference type="EC" id="2.3.1.275"/>
    </reaction>
</comment>
<dbReference type="Proteomes" id="UP000823611">
    <property type="component" value="Unassembled WGS sequence"/>
</dbReference>
<dbReference type="GO" id="GO:0043772">
    <property type="term" value="F:acyl-phosphate glycerol-3-phosphate acyltransferase activity"/>
    <property type="evidence" value="ECO:0007669"/>
    <property type="project" value="UniProtKB-UniRule"/>
</dbReference>
<keyword evidence="4 10" id="KW-0812">Transmembrane</keyword>
<evidence type="ECO:0000256" key="5">
    <source>
        <dbReference type="ARBA" id="ARBA00022989"/>
    </source>
</evidence>
<dbReference type="HAMAP" id="MF_01043">
    <property type="entry name" value="PlsY"/>
    <property type="match status" value="1"/>
</dbReference>
<name>A0A9D9DUA3_9FIRM</name>
<evidence type="ECO:0000256" key="4">
    <source>
        <dbReference type="ARBA" id="ARBA00022692"/>
    </source>
</evidence>
<evidence type="ECO:0000256" key="3">
    <source>
        <dbReference type="ARBA" id="ARBA00022679"/>
    </source>
</evidence>
<comment type="similarity">
    <text evidence="10">Belongs to the PlsY family.</text>
</comment>
<comment type="function">
    <text evidence="10">Catalyzes the transfer of an acyl group from acyl-phosphate (acyl-PO(4)) to glycerol-3-phosphate (G3P) to form lysophosphatidic acid (LPA). This enzyme utilizes acyl-phosphate as fatty acyl donor, but not acyl-CoA or acyl-ACP.</text>
</comment>
<proteinExistence type="inferred from homology"/>
<keyword evidence="9 10" id="KW-1208">Phospholipid metabolism</keyword>
<dbReference type="InterPro" id="IPR003811">
    <property type="entry name" value="G3P_acylTferase_PlsY"/>
</dbReference>
<keyword evidence="2 10" id="KW-0444">Lipid biosynthesis</keyword>
<dbReference type="GO" id="GO:0005886">
    <property type="term" value="C:plasma membrane"/>
    <property type="evidence" value="ECO:0007669"/>
    <property type="project" value="UniProtKB-SubCell"/>
</dbReference>
<gene>
    <name evidence="10 11" type="primary">plsY</name>
    <name evidence="11" type="ORF">IAC55_00330</name>
</gene>
<evidence type="ECO:0000256" key="10">
    <source>
        <dbReference type="HAMAP-Rule" id="MF_01043"/>
    </source>
</evidence>
<keyword evidence="6 10" id="KW-0443">Lipid metabolism</keyword>
<evidence type="ECO:0000313" key="11">
    <source>
        <dbReference type="EMBL" id="MBO8433751.1"/>
    </source>
</evidence>
<dbReference type="PANTHER" id="PTHR30309">
    <property type="entry name" value="INNER MEMBRANE PROTEIN YGIH"/>
    <property type="match status" value="1"/>
</dbReference>
<evidence type="ECO:0000256" key="6">
    <source>
        <dbReference type="ARBA" id="ARBA00023098"/>
    </source>
</evidence>
<dbReference type="Pfam" id="PF02660">
    <property type="entry name" value="G3P_acyltransf"/>
    <property type="match status" value="1"/>
</dbReference>
<reference evidence="11" key="1">
    <citation type="submission" date="2020-10" db="EMBL/GenBank/DDBJ databases">
        <authorList>
            <person name="Gilroy R."/>
        </authorList>
    </citation>
    <scope>NUCLEOTIDE SEQUENCE</scope>
    <source>
        <strain evidence="11">F6-4510</strain>
    </source>
</reference>